<evidence type="ECO:0000313" key="3">
    <source>
        <dbReference type="Proteomes" id="UP000319160"/>
    </source>
</evidence>
<dbReference type="Pfam" id="PF20516">
    <property type="entry name" value="PDDEXK_12"/>
    <property type="match status" value="1"/>
</dbReference>
<comment type="caution">
    <text evidence="2">The sequence shown here is derived from an EMBL/GenBank/DDBJ whole genome shotgun (WGS) entry which is preliminary data.</text>
</comment>
<name>A0A553IBY7_9PEZI</name>
<reference evidence="3" key="1">
    <citation type="submission" date="2019-06" db="EMBL/GenBank/DDBJ databases">
        <title>Draft genome sequence of the griseofulvin-producing fungus Xylaria cubensis strain G536.</title>
        <authorList>
            <person name="Mead M.E."/>
            <person name="Raja H.A."/>
            <person name="Steenwyk J.L."/>
            <person name="Knowles S.L."/>
            <person name="Oberlies N.H."/>
            <person name="Rokas A."/>
        </authorList>
    </citation>
    <scope>NUCLEOTIDE SEQUENCE [LARGE SCALE GENOMIC DNA]</scope>
    <source>
        <strain evidence="3">G536</strain>
    </source>
</reference>
<evidence type="ECO:0000313" key="2">
    <source>
        <dbReference type="EMBL" id="TRX97708.1"/>
    </source>
</evidence>
<gene>
    <name evidence="2" type="ORF">FHL15_001463</name>
</gene>
<organism evidence="2 3">
    <name type="scientific">Xylaria flabelliformis</name>
    <dbReference type="NCBI Taxonomy" id="2512241"/>
    <lineage>
        <taxon>Eukaryota</taxon>
        <taxon>Fungi</taxon>
        <taxon>Dikarya</taxon>
        <taxon>Ascomycota</taxon>
        <taxon>Pezizomycotina</taxon>
        <taxon>Sordariomycetes</taxon>
        <taxon>Xylariomycetidae</taxon>
        <taxon>Xylariales</taxon>
        <taxon>Xylariaceae</taxon>
        <taxon>Xylaria</taxon>
    </lineage>
</organism>
<keyword evidence="3" id="KW-1185">Reference proteome</keyword>
<sequence length="114" mass="12973">MEVEPVTTATIIPDVTDTTFKEVDFCITIDRYEVIAISIETKMENASTTGEAQLTIWTKGWLNRMCLLSKKPKGTSPTAPPLPMLRIRNEDWYMLFAYYNNAGTEQQIGSTRDF</sequence>
<dbReference type="EMBL" id="VFLP01000005">
    <property type="protein sequence ID" value="TRX97708.1"/>
    <property type="molecule type" value="Genomic_DNA"/>
</dbReference>
<dbReference type="Proteomes" id="UP000319160">
    <property type="component" value="Unassembled WGS sequence"/>
</dbReference>
<dbReference type="AlphaFoldDB" id="A0A553IBY7"/>
<proteinExistence type="predicted"/>
<dbReference type="InterPro" id="IPR046797">
    <property type="entry name" value="PDDEXK_12"/>
</dbReference>
<dbReference type="OrthoDB" id="5244165at2759"/>
<evidence type="ECO:0000259" key="1">
    <source>
        <dbReference type="Pfam" id="PF20516"/>
    </source>
</evidence>
<accession>A0A553IBY7</accession>
<protein>
    <recommendedName>
        <fullName evidence="1">PD-(D/E)XK nuclease-like domain-containing protein</fullName>
    </recommendedName>
</protein>
<feature type="domain" description="PD-(D/E)XK nuclease-like" evidence="1">
    <location>
        <begin position="31"/>
        <end position="113"/>
    </location>
</feature>